<dbReference type="PANTHER" id="PTHR19282:SF515">
    <property type="entry name" value="TETRASPANIN"/>
    <property type="match status" value="1"/>
</dbReference>
<evidence type="ECO:0000256" key="4">
    <source>
        <dbReference type="ARBA" id="ARBA00022989"/>
    </source>
</evidence>
<keyword evidence="5 6" id="KW-0472">Membrane</keyword>
<feature type="transmembrane region" description="Helical" evidence="6">
    <location>
        <begin position="99"/>
        <end position="124"/>
    </location>
</feature>
<comment type="similarity">
    <text evidence="2 6">Belongs to the tetraspanin (TM4SF) family.</text>
</comment>
<evidence type="ECO:0000256" key="2">
    <source>
        <dbReference type="ARBA" id="ARBA00006840"/>
    </source>
</evidence>
<dbReference type="Pfam" id="PF00335">
    <property type="entry name" value="Tetraspanin"/>
    <property type="match status" value="1"/>
</dbReference>
<keyword evidence="4 6" id="KW-1133">Transmembrane helix</keyword>
<dbReference type="PRINTS" id="PR00259">
    <property type="entry name" value="TMFOUR"/>
</dbReference>
<dbReference type="InterPro" id="IPR018499">
    <property type="entry name" value="Tetraspanin/Peripherin"/>
</dbReference>
<dbReference type="SUPFAM" id="SSF48652">
    <property type="entry name" value="Tetraspanin"/>
    <property type="match status" value="1"/>
</dbReference>
<dbReference type="GeneID" id="100372994"/>
<comment type="subcellular location">
    <subcellularLocation>
        <location evidence="1 6">Membrane</location>
        <topology evidence="1 6">Multi-pass membrane protein</topology>
    </subcellularLocation>
</comment>
<evidence type="ECO:0000313" key="8">
    <source>
        <dbReference type="RefSeq" id="XP_002739806.1"/>
    </source>
</evidence>
<accession>A0ABM0GXX9</accession>
<name>A0ABM0GXX9_SACKO</name>
<evidence type="ECO:0000313" key="7">
    <source>
        <dbReference type="Proteomes" id="UP000694865"/>
    </source>
</evidence>
<keyword evidence="7" id="KW-1185">Reference proteome</keyword>
<reference evidence="8" key="1">
    <citation type="submission" date="2025-08" db="UniProtKB">
        <authorList>
            <consortium name="RefSeq"/>
        </authorList>
    </citation>
    <scope>IDENTIFICATION</scope>
    <source>
        <tissue evidence="8">Testes</tissue>
    </source>
</reference>
<sequence>MVNRRTNYNTQTGTDILDGTWCQCQFWVKYCLFMINILVWIISIIFISVGVWARVEKNQLGDLSTIHTDPAVLLIIAGSCMFVIAFLGFIGAIRENCCLLTTFLFLVILIFLFQIIIGVMALVFRDDVHNEVVGLVYDAIVSYRDDLDLQNAIDFVQTKLKCCGGISYVDWEHNIYFNCSSPGPSSCGVPWSCCRSVDMNSQCGYDIKNKPYIELLSTIYIGGCIDSLINWIEEHMSTIGSLAFCMGLFELFAIFLSHTMIQQIKAVTAEIDAEIAMMRAAPDRRMLY</sequence>
<dbReference type="Proteomes" id="UP000694865">
    <property type="component" value="Unplaced"/>
</dbReference>
<dbReference type="InterPro" id="IPR000301">
    <property type="entry name" value="Tetraspanin_animals"/>
</dbReference>
<dbReference type="PIRSF" id="PIRSF002419">
    <property type="entry name" value="Tetraspanin"/>
    <property type="match status" value="1"/>
</dbReference>
<organism evidence="7 8">
    <name type="scientific">Saccoglossus kowalevskii</name>
    <name type="common">Acorn worm</name>
    <dbReference type="NCBI Taxonomy" id="10224"/>
    <lineage>
        <taxon>Eukaryota</taxon>
        <taxon>Metazoa</taxon>
        <taxon>Hemichordata</taxon>
        <taxon>Enteropneusta</taxon>
        <taxon>Harrimaniidae</taxon>
        <taxon>Saccoglossus</taxon>
    </lineage>
</organism>
<feature type="transmembrane region" description="Helical" evidence="6">
    <location>
        <begin position="72"/>
        <end position="93"/>
    </location>
</feature>
<proteinExistence type="inferred from homology"/>
<gene>
    <name evidence="8" type="primary">LOC100372994</name>
</gene>
<evidence type="ECO:0000256" key="3">
    <source>
        <dbReference type="ARBA" id="ARBA00022692"/>
    </source>
</evidence>
<feature type="transmembrane region" description="Helical" evidence="6">
    <location>
        <begin position="27"/>
        <end position="52"/>
    </location>
</feature>
<evidence type="ECO:0000256" key="5">
    <source>
        <dbReference type="ARBA" id="ARBA00023136"/>
    </source>
</evidence>
<protein>
    <recommendedName>
        <fullName evidence="6">Tetraspanin</fullName>
    </recommendedName>
</protein>
<feature type="transmembrane region" description="Helical" evidence="6">
    <location>
        <begin position="238"/>
        <end position="256"/>
    </location>
</feature>
<dbReference type="RefSeq" id="XP_002739806.1">
    <property type="nucleotide sequence ID" value="XM_002739760.2"/>
</dbReference>
<dbReference type="Gene3D" id="1.10.1450.10">
    <property type="entry name" value="Tetraspanin"/>
    <property type="match status" value="1"/>
</dbReference>
<evidence type="ECO:0000256" key="6">
    <source>
        <dbReference type="RuleBase" id="RU361218"/>
    </source>
</evidence>
<keyword evidence="3 6" id="KW-0812">Transmembrane</keyword>
<evidence type="ECO:0000256" key="1">
    <source>
        <dbReference type="ARBA" id="ARBA00004141"/>
    </source>
</evidence>
<dbReference type="PANTHER" id="PTHR19282">
    <property type="entry name" value="TETRASPANIN"/>
    <property type="match status" value="1"/>
</dbReference>
<dbReference type="InterPro" id="IPR008952">
    <property type="entry name" value="Tetraspanin_EC2_sf"/>
</dbReference>